<accession>A0ABM8CXR6</accession>
<feature type="transmembrane region" description="Helical" evidence="1">
    <location>
        <begin position="28"/>
        <end position="56"/>
    </location>
</feature>
<sequence length="74" mass="7911">MGMPGVTVTQRGAPVRQFPSRCPGGLSMLSFLMLMLMLPGMATVAAYATVAVSVWLEDRRDAGDSAMPVEARRP</sequence>
<proteinExistence type="predicted"/>
<evidence type="ECO:0000313" key="2">
    <source>
        <dbReference type="EMBL" id="BDT99791.1"/>
    </source>
</evidence>
<protein>
    <submittedName>
        <fullName evidence="2">Uncharacterized protein</fullName>
    </submittedName>
</protein>
<name>A0ABM8CXR6_9NOCA</name>
<evidence type="ECO:0000256" key="1">
    <source>
        <dbReference type="SAM" id="Phobius"/>
    </source>
</evidence>
<dbReference type="EMBL" id="AP026978">
    <property type="protein sequence ID" value="BDT99791.1"/>
    <property type="molecule type" value="Genomic_DNA"/>
</dbReference>
<keyword evidence="1" id="KW-0812">Transmembrane</keyword>
<gene>
    <name evidence="2" type="ORF">IFM12276_28200</name>
</gene>
<organism evidence="2 3">
    <name type="scientific">Nocardia sputorum</name>
    <dbReference type="NCBI Taxonomy" id="2984338"/>
    <lineage>
        <taxon>Bacteria</taxon>
        <taxon>Bacillati</taxon>
        <taxon>Actinomycetota</taxon>
        <taxon>Actinomycetes</taxon>
        <taxon>Mycobacteriales</taxon>
        <taxon>Nocardiaceae</taxon>
        <taxon>Nocardia</taxon>
    </lineage>
</organism>
<reference evidence="2 3" key="1">
    <citation type="submission" date="2022-11" db="EMBL/GenBank/DDBJ databases">
        <title>Genome Sequencing of Nocardia sp. ON39_IFM12276 and assembly.</title>
        <authorList>
            <person name="Shimojima M."/>
            <person name="Toyokawa M."/>
            <person name="Uesaka K."/>
        </authorList>
    </citation>
    <scope>NUCLEOTIDE SEQUENCE [LARGE SCALE GENOMIC DNA]</scope>
    <source>
        <strain evidence="2 3">IFM 12276</strain>
    </source>
</reference>
<dbReference type="Proteomes" id="UP001317870">
    <property type="component" value="Chromosome"/>
</dbReference>
<evidence type="ECO:0000313" key="3">
    <source>
        <dbReference type="Proteomes" id="UP001317870"/>
    </source>
</evidence>
<keyword evidence="1" id="KW-1133">Transmembrane helix</keyword>
<keyword evidence="1" id="KW-0472">Membrane</keyword>
<keyword evidence="3" id="KW-1185">Reference proteome</keyword>